<feature type="transmembrane region" description="Helical" evidence="1">
    <location>
        <begin position="113"/>
        <end position="131"/>
    </location>
</feature>
<reference evidence="2 3" key="1">
    <citation type="journal article" date="2016" name="Biochim. Biophys. Acta">
        <title>Characterization of red-shifted phycobilisomes isolated from the chlorophyll f-containing cyanobacterium Halomicronema hongdechloris.</title>
        <authorList>
            <person name="Li Y."/>
            <person name="Lin Y."/>
            <person name="Garvey C.J."/>
            <person name="Birch D."/>
            <person name="Corkery R.W."/>
            <person name="Loughlin P.C."/>
            <person name="Scheer H."/>
            <person name="Willows R.D."/>
            <person name="Chen M."/>
        </authorList>
    </citation>
    <scope>NUCLEOTIDE SEQUENCE [LARGE SCALE GENOMIC DNA]</scope>
    <source>
        <strain evidence="2 3">C2206</strain>
    </source>
</reference>
<sequence length="145" mass="16445">MLSHEPVKLARGYWILGLAQVVHSTEETLSQLYVQLNSMIEALHQHFPWFPLVELSADVFAAINYFMLALILASVPVAEKGNRTGFFFMWLWAIVELFNGAFHIGTWVYFKHYFPGGISGPILFVLSIFLIQRLRATSIQAAQAT</sequence>
<dbReference type="Proteomes" id="UP000191901">
    <property type="component" value="Chromosome"/>
</dbReference>
<keyword evidence="1" id="KW-1133">Transmembrane helix</keyword>
<dbReference type="KEGG" id="hhg:XM38_015400"/>
<keyword evidence="1" id="KW-0472">Membrane</keyword>
<organism evidence="2 3">
    <name type="scientific">Halomicronema hongdechloris C2206</name>
    <dbReference type="NCBI Taxonomy" id="1641165"/>
    <lineage>
        <taxon>Bacteria</taxon>
        <taxon>Bacillati</taxon>
        <taxon>Cyanobacteriota</taxon>
        <taxon>Cyanophyceae</taxon>
        <taxon>Nodosilineales</taxon>
        <taxon>Nodosilineaceae</taxon>
        <taxon>Halomicronema</taxon>
    </lineage>
</organism>
<dbReference type="InterPro" id="IPR025671">
    <property type="entry name" value="HXXEE"/>
</dbReference>
<dbReference type="EMBL" id="CP021983">
    <property type="protein sequence ID" value="ASC70600.1"/>
    <property type="molecule type" value="Genomic_DNA"/>
</dbReference>
<evidence type="ECO:0000313" key="3">
    <source>
        <dbReference type="Proteomes" id="UP000191901"/>
    </source>
</evidence>
<dbReference type="Pfam" id="PF13787">
    <property type="entry name" value="HXXEE"/>
    <property type="match status" value="1"/>
</dbReference>
<evidence type="ECO:0000313" key="2">
    <source>
        <dbReference type="EMBL" id="ASC70600.1"/>
    </source>
</evidence>
<evidence type="ECO:0000256" key="1">
    <source>
        <dbReference type="SAM" id="Phobius"/>
    </source>
</evidence>
<gene>
    <name evidence="2" type="ORF">XM38_015400</name>
</gene>
<evidence type="ECO:0008006" key="4">
    <source>
        <dbReference type="Google" id="ProtNLM"/>
    </source>
</evidence>
<feature type="transmembrane region" description="Helical" evidence="1">
    <location>
        <begin position="59"/>
        <end position="78"/>
    </location>
</feature>
<protein>
    <recommendedName>
        <fullName evidence="4">HXXEE domain-containing protein</fullName>
    </recommendedName>
</protein>
<dbReference type="AlphaFoldDB" id="A0A1Z3HJW8"/>
<keyword evidence="1" id="KW-0812">Transmembrane</keyword>
<proteinExistence type="predicted"/>
<accession>A0A1Z3HJW8</accession>
<dbReference type="OrthoDB" id="581830at2"/>
<keyword evidence="3" id="KW-1185">Reference proteome</keyword>
<name>A0A1Z3HJW8_9CYAN</name>
<dbReference type="STRING" id="1641165.XM38_20340"/>
<feature type="transmembrane region" description="Helical" evidence="1">
    <location>
        <begin position="85"/>
        <end position="107"/>
    </location>
</feature>
<dbReference type="RefSeq" id="WP_080812192.1">
    <property type="nucleotide sequence ID" value="NZ_CP021983.2"/>
</dbReference>